<keyword evidence="6 7" id="KW-0472">Membrane</keyword>
<evidence type="ECO:0000256" key="1">
    <source>
        <dbReference type="ARBA" id="ARBA00004651"/>
    </source>
</evidence>
<organism evidence="9 10">
    <name type="scientific">Alkalibaculum bacchi</name>
    <dbReference type="NCBI Taxonomy" id="645887"/>
    <lineage>
        <taxon>Bacteria</taxon>
        <taxon>Bacillati</taxon>
        <taxon>Bacillota</taxon>
        <taxon>Clostridia</taxon>
        <taxon>Eubacteriales</taxon>
        <taxon>Eubacteriaceae</taxon>
        <taxon>Alkalibaculum</taxon>
    </lineage>
</organism>
<dbReference type="OrthoDB" id="9778331at2"/>
<keyword evidence="5 7" id="KW-1133">Transmembrane helix</keyword>
<keyword evidence="3" id="KW-1003">Cell membrane</keyword>
<reference evidence="9 10" key="1">
    <citation type="submission" date="2018-06" db="EMBL/GenBank/DDBJ databases">
        <title>Genomic Encyclopedia of Type Strains, Phase IV (KMG-IV): sequencing the most valuable type-strain genomes for metagenomic binning, comparative biology and taxonomic classification.</title>
        <authorList>
            <person name="Goeker M."/>
        </authorList>
    </citation>
    <scope>NUCLEOTIDE SEQUENCE [LARGE SCALE GENOMIC DNA]</scope>
    <source>
        <strain evidence="9 10">DSM 22112</strain>
    </source>
</reference>
<protein>
    <submittedName>
        <fullName evidence="9">Uncharacterized membrane protein YcaP (DUF421 family)</fullName>
    </submittedName>
</protein>
<evidence type="ECO:0000256" key="6">
    <source>
        <dbReference type="ARBA" id="ARBA00023136"/>
    </source>
</evidence>
<dbReference type="AlphaFoldDB" id="A0A366I5Q9"/>
<feature type="transmembrane region" description="Helical" evidence="7">
    <location>
        <begin position="6"/>
        <end position="23"/>
    </location>
</feature>
<dbReference type="Gene3D" id="3.30.240.20">
    <property type="entry name" value="bsu07140 like domains"/>
    <property type="match status" value="2"/>
</dbReference>
<sequence length="234" mass="26622">MGTNSVYQVILNTFISFATLLIITRILGKKQMSQLTFFNYVTGITIGSIAANMVDYEWKQFKVTVWGLIFWALLTTIMSIVSMKSPTLSDLLHGQPSIVIKKGKIQYKALSHLKVDIDSLMMMLREKDVFSIKDVQYAILETNGQLTILKYPGSENVVKNDLDIQNQTIKYLPTDLIIDGKMVNKSLQEVNLNSQWLLGQLKIQGINSVKDVLYAQLQRDGSVYIDKKEKSRNY</sequence>
<proteinExistence type="inferred from homology"/>
<gene>
    <name evidence="9" type="ORF">DES36_10941</name>
</gene>
<dbReference type="Proteomes" id="UP000253490">
    <property type="component" value="Unassembled WGS sequence"/>
</dbReference>
<dbReference type="Pfam" id="PF04239">
    <property type="entry name" value="DUF421"/>
    <property type="match status" value="1"/>
</dbReference>
<dbReference type="RefSeq" id="WP_113920698.1">
    <property type="nucleotide sequence ID" value="NZ_QNRX01000009.1"/>
</dbReference>
<keyword evidence="10" id="KW-1185">Reference proteome</keyword>
<comment type="caution">
    <text evidence="9">The sequence shown here is derived from an EMBL/GenBank/DDBJ whole genome shotgun (WGS) entry which is preliminary data.</text>
</comment>
<comment type="similarity">
    <text evidence="2">Belongs to the UPF0702 family.</text>
</comment>
<feature type="domain" description="YetF C-terminal" evidence="8">
    <location>
        <begin position="84"/>
        <end position="217"/>
    </location>
</feature>
<evidence type="ECO:0000313" key="10">
    <source>
        <dbReference type="Proteomes" id="UP000253490"/>
    </source>
</evidence>
<dbReference type="InterPro" id="IPR007353">
    <property type="entry name" value="DUF421"/>
</dbReference>
<dbReference type="InterPro" id="IPR023090">
    <property type="entry name" value="UPF0702_alpha/beta_dom_sf"/>
</dbReference>
<dbReference type="EMBL" id="QNRX01000009">
    <property type="protein sequence ID" value="RBP63823.1"/>
    <property type="molecule type" value="Genomic_DNA"/>
</dbReference>
<evidence type="ECO:0000256" key="5">
    <source>
        <dbReference type="ARBA" id="ARBA00022989"/>
    </source>
</evidence>
<evidence type="ECO:0000256" key="3">
    <source>
        <dbReference type="ARBA" id="ARBA00022475"/>
    </source>
</evidence>
<evidence type="ECO:0000256" key="7">
    <source>
        <dbReference type="SAM" id="Phobius"/>
    </source>
</evidence>
<evidence type="ECO:0000256" key="4">
    <source>
        <dbReference type="ARBA" id="ARBA00022692"/>
    </source>
</evidence>
<dbReference type="GO" id="GO:0005886">
    <property type="term" value="C:plasma membrane"/>
    <property type="evidence" value="ECO:0007669"/>
    <property type="project" value="UniProtKB-SubCell"/>
</dbReference>
<name>A0A366I5Q9_9FIRM</name>
<evidence type="ECO:0000256" key="2">
    <source>
        <dbReference type="ARBA" id="ARBA00006448"/>
    </source>
</evidence>
<dbReference type="PANTHER" id="PTHR34582:SF7">
    <property type="entry name" value="UPF0702 TRANSMEMBRANE PROTEIN YDFS"/>
    <property type="match status" value="1"/>
</dbReference>
<evidence type="ECO:0000259" key="8">
    <source>
        <dbReference type="Pfam" id="PF04239"/>
    </source>
</evidence>
<comment type="subcellular location">
    <subcellularLocation>
        <location evidence="1">Cell membrane</location>
        <topology evidence="1">Multi-pass membrane protein</topology>
    </subcellularLocation>
</comment>
<feature type="transmembrane region" description="Helical" evidence="7">
    <location>
        <begin position="35"/>
        <end position="53"/>
    </location>
</feature>
<accession>A0A366I5Q9</accession>
<feature type="transmembrane region" description="Helical" evidence="7">
    <location>
        <begin position="65"/>
        <end position="83"/>
    </location>
</feature>
<evidence type="ECO:0000313" key="9">
    <source>
        <dbReference type="EMBL" id="RBP63823.1"/>
    </source>
</evidence>
<keyword evidence="4 7" id="KW-0812">Transmembrane</keyword>
<dbReference type="PANTHER" id="PTHR34582">
    <property type="entry name" value="UPF0702 TRANSMEMBRANE PROTEIN YCAP"/>
    <property type="match status" value="1"/>
</dbReference>